<keyword evidence="5" id="KW-1185">Reference proteome</keyword>
<dbReference type="InterPro" id="IPR000836">
    <property type="entry name" value="PRTase_dom"/>
</dbReference>
<dbReference type="SUPFAM" id="SSF53271">
    <property type="entry name" value="PRTase-like"/>
    <property type="match status" value="1"/>
</dbReference>
<evidence type="ECO:0000259" key="3">
    <source>
        <dbReference type="Pfam" id="PF00156"/>
    </source>
</evidence>
<proteinExistence type="predicted"/>
<dbReference type="RefSeq" id="WP_378271499.1">
    <property type="nucleotide sequence ID" value="NZ_JBHUKR010000028.1"/>
</dbReference>
<organism evidence="4 5">
    <name type="scientific">Amycolatopsis pigmentata</name>
    <dbReference type="NCBI Taxonomy" id="450801"/>
    <lineage>
        <taxon>Bacteria</taxon>
        <taxon>Bacillati</taxon>
        <taxon>Actinomycetota</taxon>
        <taxon>Actinomycetes</taxon>
        <taxon>Pseudonocardiales</taxon>
        <taxon>Pseudonocardiaceae</taxon>
        <taxon>Amycolatopsis</taxon>
    </lineage>
</organism>
<dbReference type="CDD" id="cd06223">
    <property type="entry name" value="PRTases_typeI"/>
    <property type="match status" value="1"/>
</dbReference>
<protein>
    <submittedName>
        <fullName evidence="4">Phosphoribosyltransferase</fullName>
    </submittedName>
</protein>
<keyword evidence="1 4" id="KW-0328">Glycosyltransferase</keyword>
<sequence>MSDTTIALDLTWTELKDHVATLAEGIRQDGIPQVVIGILRGGMVPAVLLAHRLGVRDVRGIEVTRTLTDEPNGAKTAQPQVVNPASLGTFGTATDVLLVDDVAGSGETLATAATLITGLAARVRRAVVVVNTINWGRSNSKAPQQIQDYIGTTCVGWVRFPWEVR</sequence>
<comment type="caution">
    <text evidence="4">The sequence shown here is derived from an EMBL/GenBank/DDBJ whole genome shotgun (WGS) entry which is preliminary data.</text>
</comment>
<dbReference type="Pfam" id="PF00156">
    <property type="entry name" value="Pribosyltran"/>
    <property type="match status" value="1"/>
</dbReference>
<dbReference type="PANTHER" id="PTHR43363:SF1">
    <property type="entry name" value="HYPOXANTHINE-GUANINE PHOSPHORIBOSYLTRANSFERASE"/>
    <property type="match status" value="1"/>
</dbReference>
<evidence type="ECO:0000313" key="4">
    <source>
        <dbReference type="EMBL" id="MFD2422424.1"/>
    </source>
</evidence>
<evidence type="ECO:0000313" key="5">
    <source>
        <dbReference type="Proteomes" id="UP001597417"/>
    </source>
</evidence>
<gene>
    <name evidence="4" type="ORF">ACFSXZ_39485</name>
</gene>
<evidence type="ECO:0000256" key="2">
    <source>
        <dbReference type="ARBA" id="ARBA00022679"/>
    </source>
</evidence>
<keyword evidence="2" id="KW-0808">Transferase</keyword>
<evidence type="ECO:0000256" key="1">
    <source>
        <dbReference type="ARBA" id="ARBA00022676"/>
    </source>
</evidence>
<dbReference type="GO" id="GO:0016757">
    <property type="term" value="F:glycosyltransferase activity"/>
    <property type="evidence" value="ECO:0007669"/>
    <property type="project" value="UniProtKB-KW"/>
</dbReference>
<reference evidence="5" key="1">
    <citation type="journal article" date="2019" name="Int. J. Syst. Evol. Microbiol.">
        <title>The Global Catalogue of Microorganisms (GCM) 10K type strain sequencing project: providing services to taxonomists for standard genome sequencing and annotation.</title>
        <authorList>
            <consortium name="The Broad Institute Genomics Platform"/>
            <consortium name="The Broad Institute Genome Sequencing Center for Infectious Disease"/>
            <person name="Wu L."/>
            <person name="Ma J."/>
        </authorList>
    </citation>
    <scope>NUCLEOTIDE SEQUENCE [LARGE SCALE GENOMIC DNA]</scope>
    <source>
        <strain evidence="5">CGMCC 4.7645</strain>
    </source>
</reference>
<dbReference type="PANTHER" id="PTHR43363">
    <property type="entry name" value="HYPOXANTHINE PHOSPHORIBOSYLTRANSFERASE"/>
    <property type="match status" value="1"/>
</dbReference>
<dbReference type="InterPro" id="IPR029057">
    <property type="entry name" value="PRTase-like"/>
</dbReference>
<dbReference type="Gene3D" id="3.40.50.2020">
    <property type="match status" value="1"/>
</dbReference>
<name>A0ABW5G530_9PSEU</name>
<dbReference type="EMBL" id="JBHUKR010000028">
    <property type="protein sequence ID" value="MFD2422424.1"/>
    <property type="molecule type" value="Genomic_DNA"/>
</dbReference>
<dbReference type="Proteomes" id="UP001597417">
    <property type="component" value="Unassembled WGS sequence"/>
</dbReference>
<feature type="domain" description="Phosphoribosyltransferase" evidence="3">
    <location>
        <begin position="12"/>
        <end position="164"/>
    </location>
</feature>
<accession>A0ABW5G530</accession>